<dbReference type="CDD" id="cd14798">
    <property type="entry name" value="RX-CC_like"/>
    <property type="match status" value="1"/>
</dbReference>
<dbReference type="InterPro" id="IPR055414">
    <property type="entry name" value="LRR_R13L4/SHOC2-like"/>
</dbReference>
<dbReference type="GO" id="GO:0042742">
    <property type="term" value="P:defense response to bacterium"/>
    <property type="evidence" value="ECO:0007669"/>
    <property type="project" value="UniProtKB-ARBA"/>
</dbReference>
<dbReference type="Proteomes" id="UP000004995">
    <property type="component" value="Unassembled WGS sequence"/>
</dbReference>
<keyword evidence="3" id="KW-0677">Repeat</keyword>
<name>K3Z3K5_SETIT</name>
<feature type="domain" description="Disease resistance R13L4/SHOC-2-like LRR" evidence="11">
    <location>
        <begin position="552"/>
        <end position="916"/>
    </location>
</feature>
<dbReference type="InterPro" id="IPR058922">
    <property type="entry name" value="WHD_DRP"/>
</dbReference>
<dbReference type="Pfam" id="PF23559">
    <property type="entry name" value="WHD_DRP"/>
    <property type="match status" value="1"/>
</dbReference>
<feature type="domain" description="Disease resistance N-terminal" evidence="9">
    <location>
        <begin position="12"/>
        <end position="99"/>
    </location>
</feature>
<dbReference type="GO" id="GO:0009626">
    <property type="term" value="P:plant-type hypersensitive response"/>
    <property type="evidence" value="ECO:0007669"/>
    <property type="project" value="UniProtKB-ARBA"/>
</dbReference>
<dbReference type="AlphaFoldDB" id="K3Z3K5"/>
<dbReference type="Gene3D" id="1.20.5.4130">
    <property type="match status" value="1"/>
</dbReference>
<dbReference type="EMBL" id="CM003530">
    <property type="protein sequence ID" value="RCV18876.1"/>
    <property type="molecule type" value="Genomic_DNA"/>
</dbReference>
<comment type="similarity">
    <text evidence="1">Belongs to the disease resistance NB-LRR family.</text>
</comment>
<evidence type="ECO:0000313" key="14">
    <source>
        <dbReference type="Proteomes" id="UP000004995"/>
    </source>
</evidence>
<evidence type="ECO:0008006" key="15">
    <source>
        <dbReference type="Google" id="ProtNLM"/>
    </source>
</evidence>
<keyword evidence="2" id="KW-0433">Leucine-rich repeat</keyword>
<keyword evidence="5" id="KW-0611">Plant defense</keyword>
<accession>K3Z3K5</accession>
<dbReference type="eggNOG" id="KOG4658">
    <property type="taxonomic scope" value="Eukaryota"/>
</dbReference>
<dbReference type="PANTHER" id="PTHR23155">
    <property type="entry name" value="DISEASE RESISTANCE PROTEIN RP"/>
    <property type="match status" value="1"/>
</dbReference>
<protein>
    <recommendedName>
        <fullName evidence="15">AAA+ ATPase domain-containing protein</fullName>
    </recommendedName>
</protein>
<evidence type="ECO:0000259" key="9">
    <source>
        <dbReference type="Pfam" id="PF18052"/>
    </source>
</evidence>
<dbReference type="Gene3D" id="1.10.10.10">
    <property type="entry name" value="Winged helix-like DNA-binding domain superfamily/Winged helix DNA-binding domain"/>
    <property type="match status" value="1"/>
</dbReference>
<dbReference type="RefSeq" id="XP_004962791.1">
    <property type="nucleotide sequence ID" value="XM_004962734.3"/>
</dbReference>
<dbReference type="HOGENOM" id="CLU_000837_25_4_1"/>
<dbReference type="SUPFAM" id="SSF52058">
    <property type="entry name" value="L domain-like"/>
    <property type="match status" value="1"/>
</dbReference>
<proteinExistence type="inferred from homology"/>
<dbReference type="InterPro" id="IPR027417">
    <property type="entry name" value="P-loop_NTPase"/>
</dbReference>
<dbReference type="Pfam" id="PF18052">
    <property type="entry name" value="Rx_N"/>
    <property type="match status" value="1"/>
</dbReference>
<evidence type="ECO:0000256" key="2">
    <source>
        <dbReference type="ARBA" id="ARBA00022614"/>
    </source>
</evidence>
<dbReference type="InterPro" id="IPR032675">
    <property type="entry name" value="LRR_dom_sf"/>
</dbReference>
<keyword evidence="6" id="KW-0175">Coiled coil</keyword>
<feature type="domain" description="NB-ARC" evidence="8">
    <location>
        <begin position="176"/>
        <end position="340"/>
    </location>
</feature>
<dbReference type="InterPro" id="IPR044974">
    <property type="entry name" value="Disease_R_plants"/>
</dbReference>
<dbReference type="GO" id="GO:0043531">
    <property type="term" value="F:ADP binding"/>
    <property type="evidence" value="ECO:0007669"/>
    <property type="project" value="InterPro"/>
</dbReference>
<dbReference type="InterPro" id="IPR038005">
    <property type="entry name" value="RX-like_CC"/>
</dbReference>
<dbReference type="KEGG" id="sita:101780508"/>
<evidence type="ECO:0000256" key="7">
    <source>
        <dbReference type="SAM" id="MobiDB-lite"/>
    </source>
</evidence>
<dbReference type="Pfam" id="PF00931">
    <property type="entry name" value="NB-ARC"/>
    <property type="match status" value="1"/>
</dbReference>
<reference evidence="12 14" key="1">
    <citation type="journal article" date="2012" name="Nat. Biotechnol.">
        <title>Reference genome sequence of the model plant Setaria.</title>
        <authorList>
            <person name="Bennetzen J.L."/>
            <person name="Schmutz J."/>
            <person name="Wang H."/>
            <person name="Percifield R."/>
            <person name="Hawkins J."/>
            <person name="Pontaroli A.C."/>
            <person name="Estep M."/>
            <person name="Feng L."/>
            <person name="Vaughn J.N."/>
            <person name="Grimwood J."/>
            <person name="Jenkins J."/>
            <person name="Barry K."/>
            <person name="Lindquist E."/>
            <person name="Hellsten U."/>
            <person name="Deshpande S."/>
            <person name="Wang X."/>
            <person name="Wu X."/>
            <person name="Mitros T."/>
            <person name="Triplett J."/>
            <person name="Yang X."/>
            <person name="Ye C.Y."/>
            <person name="Mauro-Herrera M."/>
            <person name="Wang L."/>
            <person name="Li P."/>
            <person name="Sharma M."/>
            <person name="Sharma R."/>
            <person name="Ronald P.C."/>
            <person name="Panaud O."/>
            <person name="Kellogg E.A."/>
            <person name="Brutnell T.P."/>
            <person name="Doust A.N."/>
            <person name="Tuskan G.A."/>
            <person name="Rokhsar D."/>
            <person name="Devos K.M."/>
        </authorList>
    </citation>
    <scope>NUCLEOTIDE SEQUENCE [LARGE SCALE GENOMIC DNA]</scope>
    <source>
        <strain evidence="14">cv. Yugu1</strain>
        <strain evidence="12">Yugu1</strain>
    </source>
</reference>
<feature type="region of interest" description="Disordered" evidence="7">
    <location>
        <begin position="899"/>
        <end position="936"/>
    </location>
</feature>
<evidence type="ECO:0000256" key="1">
    <source>
        <dbReference type="ARBA" id="ARBA00008894"/>
    </source>
</evidence>
<gene>
    <name evidence="13" type="primary">LOC101780508</name>
    <name evidence="12" type="ORF">SETIT_3G338500v2</name>
</gene>
<evidence type="ECO:0000256" key="3">
    <source>
        <dbReference type="ARBA" id="ARBA00022737"/>
    </source>
</evidence>
<dbReference type="Gramene" id="KQL16646">
    <property type="protein sequence ID" value="KQL16646"/>
    <property type="gene ID" value="SETIT_021123mg"/>
</dbReference>
<dbReference type="GeneID" id="101780508"/>
<organism evidence="12">
    <name type="scientific">Setaria italica</name>
    <name type="common">Foxtail millet</name>
    <name type="synonym">Panicum italicum</name>
    <dbReference type="NCBI Taxonomy" id="4555"/>
    <lineage>
        <taxon>Eukaryota</taxon>
        <taxon>Viridiplantae</taxon>
        <taxon>Streptophyta</taxon>
        <taxon>Embryophyta</taxon>
        <taxon>Tracheophyta</taxon>
        <taxon>Spermatophyta</taxon>
        <taxon>Magnoliopsida</taxon>
        <taxon>Liliopsida</taxon>
        <taxon>Poales</taxon>
        <taxon>Poaceae</taxon>
        <taxon>PACMAD clade</taxon>
        <taxon>Panicoideae</taxon>
        <taxon>Panicodae</taxon>
        <taxon>Paniceae</taxon>
        <taxon>Cenchrinae</taxon>
        <taxon>Setaria</taxon>
    </lineage>
</organism>
<dbReference type="Pfam" id="PF23598">
    <property type="entry name" value="LRR_14"/>
    <property type="match status" value="1"/>
</dbReference>
<dbReference type="FunFam" id="1.10.10.10:FF:000322">
    <property type="entry name" value="Probable disease resistance protein At1g63360"/>
    <property type="match status" value="1"/>
</dbReference>
<dbReference type="PANTHER" id="PTHR23155:SF1137">
    <property type="entry name" value="OS08G0387700 PROTEIN"/>
    <property type="match status" value="1"/>
</dbReference>
<evidence type="ECO:0000256" key="4">
    <source>
        <dbReference type="ARBA" id="ARBA00022741"/>
    </source>
</evidence>
<evidence type="ECO:0000256" key="5">
    <source>
        <dbReference type="ARBA" id="ARBA00022821"/>
    </source>
</evidence>
<evidence type="ECO:0000313" key="12">
    <source>
        <dbReference type="EMBL" id="RCV18876.1"/>
    </source>
</evidence>
<dbReference type="EnsemblPlants" id="KQL16646">
    <property type="protein sequence ID" value="KQL16646"/>
    <property type="gene ID" value="SETIT_021123mg"/>
</dbReference>
<dbReference type="InterPro" id="IPR002182">
    <property type="entry name" value="NB-ARC"/>
</dbReference>
<dbReference type="GO" id="GO:0002758">
    <property type="term" value="P:innate immune response-activating signaling pathway"/>
    <property type="evidence" value="ECO:0007669"/>
    <property type="project" value="UniProtKB-ARBA"/>
</dbReference>
<keyword evidence="14" id="KW-1185">Reference proteome</keyword>
<reference evidence="13" key="3">
    <citation type="submission" date="2018-08" db="UniProtKB">
        <authorList>
            <consortium name="EnsemblPlants"/>
        </authorList>
    </citation>
    <scope>IDENTIFICATION</scope>
    <source>
        <strain evidence="13">Yugu1</strain>
    </source>
</reference>
<feature type="domain" description="Disease resistance protein winged helix" evidence="10">
    <location>
        <begin position="431"/>
        <end position="502"/>
    </location>
</feature>
<dbReference type="Gene3D" id="3.40.50.300">
    <property type="entry name" value="P-loop containing nucleotide triphosphate hydrolases"/>
    <property type="match status" value="1"/>
</dbReference>
<dbReference type="Gene3D" id="3.80.10.10">
    <property type="entry name" value="Ribonuclease Inhibitor"/>
    <property type="match status" value="1"/>
</dbReference>
<evidence type="ECO:0000259" key="8">
    <source>
        <dbReference type="Pfam" id="PF00931"/>
    </source>
</evidence>
<keyword evidence="4" id="KW-0547">Nucleotide-binding</keyword>
<dbReference type="EMBL" id="AGNK02002027">
    <property type="status" value="NOT_ANNOTATED_CDS"/>
    <property type="molecule type" value="Genomic_DNA"/>
</dbReference>
<dbReference type="InterPro" id="IPR042197">
    <property type="entry name" value="Apaf_helical"/>
</dbReference>
<evidence type="ECO:0000259" key="10">
    <source>
        <dbReference type="Pfam" id="PF23559"/>
    </source>
</evidence>
<reference evidence="12" key="2">
    <citation type="submission" date="2015-07" db="EMBL/GenBank/DDBJ databases">
        <authorList>
            <person name="Noorani M."/>
        </authorList>
    </citation>
    <scope>NUCLEOTIDE SEQUENCE</scope>
    <source>
        <strain evidence="12">Yugu1</strain>
    </source>
</reference>
<dbReference type="FunFam" id="3.40.50.300:FF:001091">
    <property type="entry name" value="Probable disease resistance protein At1g61300"/>
    <property type="match status" value="1"/>
</dbReference>
<dbReference type="OMA" id="CHRVEEW"/>
<dbReference type="Gene3D" id="1.10.8.430">
    <property type="entry name" value="Helical domain of apoptotic protease-activating factors"/>
    <property type="match status" value="1"/>
</dbReference>
<evidence type="ECO:0000256" key="6">
    <source>
        <dbReference type="ARBA" id="ARBA00023054"/>
    </source>
</evidence>
<evidence type="ECO:0000259" key="11">
    <source>
        <dbReference type="Pfam" id="PF23598"/>
    </source>
</evidence>
<dbReference type="InterPro" id="IPR036388">
    <property type="entry name" value="WH-like_DNA-bd_sf"/>
</dbReference>
<evidence type="ECO:0000313" key="13">
    <source>
        <dbReference type="EnsemblPlants" id="KQL16646"/>
    </source>
</evidence>
<sequence length="936" mass="105768">MSGAMVSAATGVMNSAVNKLTAILGEEYKLVSNVRHRIRFMRDELSSMHAALQRLAEVDDDQIDVQTKDWRSKVRELSYDIEDCVDRFMLLDSSKKAKLNLVQSMVCKIKELWEDRKISKEIKELKDRVVEEKERRDRYDIGEHLTMTHLQPVSLDPRAPTLYEEARDLVGIDGPREEIIGWLKSEEKQLKVVSIFGIGGQGKTTLAMEVYRKAEEPFDCRASVSISRTLDIKKLLRDVLSQINKSEYDRSERWETEQLIRTLREYLIDKRYLIVIDDIWSISAWEQVKCALPVNNSRSRIITTTRSKEVAQSCCTGIDGYMYEAQPLCEDDAHTLFFRRIFLSSEDCPQVLRAVATEVLRKCGGLPLAIISISGLLANRCHRVEEWENISNSISSAVGTASQIQKMKRILFLSYFDLPLHLKSCLLYLSVFPEDYSIDCRRLIRTWVAEGLIPGQNRESMEQVGESYLNELINRSMVQPTKIRAGGAVKFCRVHDVIFDFIVSQAVEDNFVVIWNGKGFSGNFSNKMRRLSIQTDFSEAEEMAKALKNTSHLRSVHIFNDSDQLGDYIPQFFSSHALRVLNIQGRCLFGDRNVHIESFTPLKYLVITGRCSELPEQIGKLQHLETLDVKRSGINKLPASIVQLKKLVRLFVPAGVQLPEGIGNMQALEELSTIELGISSAKVIQELGDLTKLRFLIVFSYYTTEACDVEGHKKASVSTLSKLLMGLRTLYLAHDSVVATALMASCRSTPPLQRLYLPYPLSAIPSQMRSFVNLVRLRISVQGKVTKKGIEILASLPMLASLTVRLRYDGDNLHPRHSIRKQGFQSLLKFSFGGDQEAALEFEPGAMPKVQSLKVELQARCQFKYGQGGLVVGLQNLAALKHVNASINCFKAAEEEVQGSEDDIRGTSGTHPNHLTLVVKREHSDAYDSSDDQLNK</sequence>
<dbReference type="OrthoDB" id="650266at2759"/>
<dbReference type="SUPFAM" id="SSF52540">
    <property type="entry name" value="P-loop containing nucleoside triphosphate hydrolases"/>
    <property type="match status" value="1"/>
</dbReference>
<dbReference type="InterPro" id="IPR041118">
    <property type="entry name" value="Rx_N"/>
</dbReference>
<dbReference type="PRINTS" id="PR00364">
    <property type="entry name" value="DISEASERSIST"/>
</dbReference>